<reference evidence="2" key="1">
    <citation type="submission" date="2016-11" db="EMBL/GenBank/DDBJ databases">
        <authorList>
            <person name="Varghese N."/>
            <person name="Submissions S."/>
        </authorList>
    </citation>
    <scope>NUCLEOTIDE SEQUENCE [LARGE SCALE GENOMIC DNA]</scope>
    <source>
        <strain evidence="2">DSM 18095</strain>
    </source>
</reference>
<dbReference type="Proteomes" id="UP000184114">
    <property type="component" value="Unassembled WGS sequence"/>
</dbReference>
<name>A0A1M4XEU6_9FIRM</name>
<evidence type="ECO:0000313" key="1">
    <source>
        <dbReference type="EMBL" id="SHE91961.1"/>
    </source>
</evidence>
<organism evidence="1 2">
    <name type="scientific">Tissierella praeacuta DSM 18095</name>
    <dbReference type="NCBI Taxonomy" id="1123404"/>
    <lineage>
        <taxon>Bacteria</taxon>
        <taxon>Bacillati</taxon>
        <taxon>Bacillota</taxon>
        <taxon>Tissierellia</taxon>
        <taxon>Tissierellales</taxon>
        <taxon>Tissierellaceae</taxon>
        <taxon>Tissierella</taxon>
    </lineage>
</organism>
<dbReference type="STRING" id="1123404.SAMN02745784_02216"/>
<evidence type="ECO:0008006" key="3">
    <source>
        <dbReference type="Google" id="ProtNLM"/>
    </source>
</evidence>
<sequence>MGNHRTKFRLNIDQLMVMAPNFQSRRSGIVINNYVNCKEGGKDCNFNMINISNICNDCGGYIHSDILFNVDRCRYKDLVKECFGKIKDYWFPMEEVELQEVCNDLGIEMTTEPNCYVENSRDERFLNILADKNANIDELNYLMKRFDSFTTGEIEKFYAIAFAEEPKSMAELINLSFNLHCYSLINNFNDFNKLGKDLYLTEKMAVAAEELEKLDTLNKVSDKFMEMDGDVEYFERLVDYINYLTIDEFLLLADFMYEFELFDGIKDVESYGRYMISESGHFEYDDNL</sequence>
<accession>A0A1M4XEU6</accession>
<proteinExistence type="predicted"/>
<protein>
    <recommendedName>
        <fullName evidence="3">Antirestriction protein (ArdA)</fullName>
    </recommendedName>
</protein>
<gene>
    <name evidence="1" type="ORF">SAMN02745784_02216</name>
</gene>
<evidence type="ECO:0000313" key="2">
    <source>
        <dbReference type="Proteomes" id="UP000184114"/>
    </source>
</evidence>
<keyword evidence="2" id="KW-1185">Reference proteome</keyword>
<dbReference type="EMBL" id="FQTY01000011">
    <property type="protein sequence ID" value="SHE91961.1"/>
    <property type="molecule type" value="Genomic_DNA"/>
</dbReference>
<dbReference type="AlphaFoldDB" id="A0A1M4XEU6"/>